<organism evidence="10 11">
    <name type="scientific">Porphyra umbilicalis</name>
    <name type="common">Purple laver</name>
    <name type="synonym">Red alga</name>
    <dbReference type="NCBI Taxonomy" id="2786"/>
    <lineage>
        <taxon>Eukaryota</taxon>
        <taxon>Rhodophyta</taxon>
        <taxon>Bangiophyceae</taxon>
        <taxon>Bangiales</taxon>
        <taxon>Bangiaceae</taxon>
        <taxon>Porphyra</taxon>
    </lineage>
</organism>
<feature type="compositionally biased region" description="Basic and acidic residues" evidence="8">
    <location>
        <begin position="86"/>
        <end position="102"/>
    </location>
</feature>
<feature type="compositionally biased region" description="Low complexity" evidence="8">
    <location>
        <begin position="131"/>
        <end position="145"/>
    </location>
</feature>
<comment type="subcellular location">
    <subcellularLocation>
        <location evidence="1">Membrane</location>
        <topology evidence="1">Single-pass membrane protein</topology>
    </subcellularLocation>
</comment>
<evidence type="ECO:0000256" key="3">
    <source>
        <dbReference type="ARBA" id="ARBA00022692"/>
    </source>
</evidence>
<evidence type="ECO:0000256" key="1">
    <source>
        <dbReference type="ARBA" id="ARBA00004167"/>
    </source>
</evidence>
<evidence type="ECO:0000256" key="7">
    <source>
        <dbReference type="ARBA" id="ARBA00023136"/>
    </source>
</evidence>
<dbReference type="Gene3D" id="1.20.5.3310">
    <property type="match status" value="1"/>
</dbReference>
<sequence>MFGGGFLGVGPAEVFVIVAVGWLVLGPQRLFAVARDAGKVLGQVRKTADDAKNSFSDALGAESLGIGDLSDPLGLGTSVAATKARKVQEKEAEQEREREREAAAAAGVAPEGGKPVAGAADALAAAVSAEPAGPAPAPVTAAAKATEQPVGATADKSVTATTGAAKPGAAKPGAAKPGPTAPAAPTTANGAVPEALVRTPDDRPGEEAMAQFKDQLRRVNDPNQKAELDDPAMLAALAADPLPPLAGDVPPELAMPTPAPADVPTDVALAELEAAYAAAKKKLLLKGLAEMEGKTDGESGHKSV</sequence>
<accession>A0A1X6P1H4</accession>
<feature type="transmembrane region" description="Helical" evidence="9">
    <location>
        <begin position="6"/>
        <end position="25"/>
    </location>
</feature>
<keyword evidence="3 9" id="KW-0812">Transmembrane</keyword>
<feature type="region of interest" description="Disordered" evidence="8">
    <location>
        <begin position="131"/>
        <end position="192"/>
    </location>
</feature>
<dbReference type="InterPro" id="IPR003369">
    <property type="entry name" value="TatA/B/E"/>
</dbReference>
<keyword evidence="7 9" id="KW-0472">Membrane</keyword>
<evidence type="ECO:0000313" key="11">
    <source>
        <dbReference type="Proteomes" id="UP000218209"/>
    </source>
</evidence>
<evidence type="ECO:0008006" key="12">
    <source>
        <dbReference type="Google" id="ProtNLM"/>
    </source>
</evidence>
<keyword evidence="4" id="KW-0653">Protein transport</keyword>
<keyword evidence="5 9" id="KW-1133">Transmembrane helix</keyword>
<dbReference type="AlphaFoldDB" id="A0A1X6P1H4"/>
<name>A0A1X6P1H4_PORUM</name>
<feature type="compositionally biased region" description="Low complexity" evidence="8">
    <location>
        <begin position="103"/>
        <end position="114"/>
    </location>
</feature>
<keyword evidence="2" id="KW-0813">Transport</keyword>
<dbReference type="GO" id="GO:0015031">
    <property type="term" value="P:protein transport"/>
    <property type="evidence" value="ECO:0007669"/>
    <property type="project" value="UniProtKB-KW"/>
</dbReference>
<gene>
    <name evidence="10" type="ORF">BU14_0280s0015</name>
</gene>
<protein>
    <recommendedName>
        <fullName evidence="12">Sec-independent protein translocase protein TatB</fullName>
    </recommendedName>
</protein>
<proteinExistence type="predicted"/>
<evidence type="ECO:0000256" key="9">
    <source>
        <dbReference type="SAM" id="Phobius"/>
    </source>
</evidence>
<reference evidence="10 11" key="1">
    <citation type="submission" date="2017-03" db="EMBL/GenBank/DDBJ databases">
        <title>WGS assembly of Porphyra umbilicalis.</title>
        <authorList>
            <person name="Brawley S.H."/>
            <person name="Blouin N.A."/>
            <person name="Ficko-Blean E."/>
            <person name="Wheeler G.L."/>
            <person name="Lohr M."/>
            <person name="Goodson H.V."/>
            <person name="Jenkins J.W."/>
            <person name="Blaby-Haas C.E."/>
            <person name="Helliwell K.E."/>
            <person name="Chan C."/>
            <person name="Marriage T."/>
            <person name="Bhattacharya D."/>
            <person name="Klein A.S."/>
            <person name="Badis Y."/>
            <person name="Brodie J."/>
            <person name="Cao Y."/>
            <person name="Collen J."/>
            <person name="Dittami S.M."/>
            <person name="Gachon C.M."/>
            <person name="Green B.R."/>
            <person name="Karpowicz S."/>
            <person name="Kim J.W."/>
            <person name="Kudahl U."/>
            <person name="Lin S."/>
            <person name="Michel G."/>
            <person name="Mittag M."/>
            <person name="Olson B.J."/>
            <person name="Pangilinan J."/>
            <person name="Peng Y."/>
            <person name="Qiu H."/>
            <person name="Shu S."/>
            <person name="Singer J.T."/>
            <person name="Smith A.G."/>
            <person name="Sprecher B.N."/>
            <person name="Wagner V."/>
            <person name="Wang W."/>
            <person name="Wang Z.-Y."/>
            <person name="Yan J."/>
            <person name="Yarish C."/>
            <person name="Zoeuner-Riek S."/>
            <person name="Zhuang Y."/>
            <person name="Zou Y."/>
            <person name="Lindquist E.A."/>
            <person name="Grimwood J."/>
            <person name="Barry K."/>
            <person name="Rokhsar D.S."/>
            <person name="Schmutz J."/>
            <person name="Stiller J.W."/>
            <person name="Grossman A.R."/>
            <person name="Prochnik S.E."/>
        </authorList>
    </citation>
    <scope>NUCLEOTIDE SEQUENCE [LARGE SCALE GENOMIC DNA]</scope>
    <source>
        <strain evidence="10">4086291</strain>
    </source>
</reference>
<dbReference type="GO" id="GO:0016020">
    <property type="term" value="C:membrane"/>
    <property type="evidence" value="ECO:0007669"/>
    <property type="project" value="UniProtKB-ARBA"/>
</dbReference>
<evidence type="ECO:0000256" key="8">
    <source>
        <dbReference type="SAM" id="MobiDB-lite"/>
    </source>
</evidence>
<dbReference type="OrthoDB" id="47875at2759"/>
<evidence type="ECO:0000256" key="4">
    <source>
        <dbReference type="ARBA" id="ARBA00022927"/>
    </source>
</evidence>
<dbReference type="Pfam" id="PF02416">
    <property type="entry name" value="TatA_B_E"/>
    <property type="match status" value="1"/>
</dbReference>
<evidence type="ECO:0000313" key="10">
    <source>
        <dbReference type="EMBL" id="OSX74600.1"/>
    </source>
</evidence>
<dbReference type="Proteomes" id="UP000218209">
    <property type="component" value="Unassembled WGS sequence"/>
</dbReference>
<dbReference type="EMBL" id="KV918940">
    <property type="protein sequence ID" value="OSX74600.1"/>
    <property type="molecule type" value="Genomic_DNA"/>
</dbReference>
<feature type="region of interest" description="Disordered" evidence="8">
    <location>
        <begin position="84"/>
        <end position="114"/>
    </location>
</feature>
<evidence type="ECO:0000256" key="2">
    <source>
        <dbReference type="ARBA" id="ARBA00022448"/>
    </source>
</evidence>
<evidence type="ECO:0000256" key="6">
    <source>
        <dbReference type="ARBA" id="ARBA00023010"/>
    </source>
</evidence>
<keyword evidence="6" id="KW-0811">Translocation</keyword>
<evidence type="ECO:0000256" key="5">
    <source>
        <dbReference type="ARBA" id="ARBA00022989"/>
    </source>
</evidence>
<keyword evidence="11" id="KW-1185">Reference proteome</keyword>
<feature type="compositionally biased region" description="Low complexity" evidence="8">
    <location>
        <begin position="159"/>
        <end position="188"/>
    </location>
</feature>